<dbReference type="SUPFAM" id="SSF53146">
    <property type="entry name" value="Nitrogenase accessory factor-like"/>
    <property type="match status" value="1"/>
</dbReference>
<dbReference type="Gene3D" id="3.30.420.130">
    <property type="entry name" value="Dinitrogenase iron-molybdenum cofactor biosynthesis domain"/>
    <property type="match status" value="1"/>
</dbReference>
<reference evidence="2" key="1">
    <citation type="journal article" date="2014" name="Front. Microbiol.">
        <title>High frequency of phylogenetically diverse reductive dehalogenase-homologous genes in deep subseafloor sedimentary metagenomes.</title>
        <authorList>
            <person name="Kawai M."/>
            <person name="Futagami T."/>
            <person name="Toyoda A."/>
            <person name="Takaki Y."/>
            <person name="Nishi S."/>
            <person name="Hori S."/>
            <person name="Arai W."/>
            <person name="Tsubouchi T."/>
            <person name="Morono Y."/>
            <person name="Uchiyama I."/>
            <person name="Ito T."/>
            <person name="Fujiyama A."/>
            <person name="Inagaki F."/>
            <person name="Takami H."/>
        </authorList>
    </citation>
    <scope>NUCLEOTIDE SEQUENCE</scope>
    <source>
        <strain evidence="2">Expedition CK06-06</strain>
    </source>
</reference>
<dbReference type="AlphaFoldDB" id="X0ZPY1"/>
<gene>
    <name evidence="2" type="ORF">S01H4_00351</name>
</gene>
<feature type="region of interest" description="Disordered" evidence="1">
    <location>
        <begin position="47"/>
        <end position="79"/>
    </location>
</feature>
<name>X0ZPY1_9ZZZZ</name>
<evidence type="ECO:0000256" key="1">
    <source>
        <dbReference type="SAM" id="MobiDB-lite"/>
    </source>
</evidence>
<dbReference type="EMBL" id="BART01000045">
    <property type="protein sequence ID" value="GAG62448.1"/>
    <property type="molecule type" value="Genomic_DNA"/>
</dbReference>
<sequence>MSCIVAGGMGHRAQGLFAEKNIEIIIGVNGEIDEVVSRIVSGKLESGESTCVPGSGRGHGIEKSICDHDEHNHENNHKK</sequence>
<proteinExistence type="predicted"/>
<evidence type="ECO:0000313" key="2">
    <source>
        <dbReference type="EMBL" id="GAG62448.1"/>
    </source>
</evidence>
<dbReference type="InterPro" id="IPR036105">
    <property type="entry name" value="DiNase_FeMo-co_biosyn_sf"/>
</dbReference>
<accession>X0ZPY1</accession>
<evidence type="ECO:0008006" key="3">
    <source>
        <dbReference type="Google" id="ProtNLM"/>
    </source>
</evidence>
<protein>
    <recommendedName>
        <fullName evidence="3">Dinitrogenase iron-molybdenum cofactor biosynthesis domain-containing protein</fullName>
    </recommendedName>
</protein>
<organism evidence="2">
    <name type="scientific">marine sediment metagenome</name>
    <dbReference type="NCBI Taxonomy" id="412755"/>
    <lineage>
        <taxon>unclassified sequences</taxon>
        <taxon>metagenomes</taxon>
        <taxon>ecological metagenomes</taxon>
    </lineage>
</organism>
<comment type="caution">
    <text evidence="2">The sequence shown here is derived from an EMBL/GenBank/DDBJ whole genome shotgun (WGS) entry which is preliminary data.</text>
</comment>
<feature type="compositionally biased region" description="Basic and acidic residues" evidence="1">
    <location>
        <begin position="59"/>
        <end position="79"/>
    </location>
</feature>